<dbReference type="PANTHER" id="PTHR14005:SF0">
    <property type="entry name" value="EUKARYOTIC TRANSLATION INITIATION FACTOR 3 SUBUNIT A"/>
    <property type="match status" value="1"/>
</dbReference>
<evidence type="ECO:0000256" key="5">
    <source>
        <dbReference type="ARBA" id="ARBA00022917"/>
    </source>
</evidence>
<dbReference type="GO" id="GO:0071540">
    <property type="term" value="C:eukaryotic translation initiation factor 3 complex, eIF3e"/>
    <property type="evidence" value="ECO:0007669"/>
    <property type="project" value="TreeGrafter"/>
</dbReference>
<dbReference type="STRING" id="174720.A0A0N5B2D8"/>
<proteinExistence type="predicted"/>
<evidence type="ECO:0000313" key="9">
    <source>
        <dbReference type="Proteomes" id="UP000046392"/>
    </source>
</evidence>
<feature type="compositionally biased region" description="Basic and acidic residues" evidence="7">
    <location>
        <begin position="939"/>
        <end position="948"/>
    </location>
</feature>
<accession>A0A0N5B2D8</accession>
<feature type="coiled-coil region" evidence="6">
    <location>
        <begin position="570"/>
        <end position="641"/>
    </location>
</feature>
<dbReference type="GO" id="GO:0001732">
    <property type="term" value="P:formation of cytoplasmic translation initiation complex"/>
    <property type="evidence" value="ECO:0007669"/>
    <property type="project" value="TreeGrafter"/>
</dbReference>
<evidence type="ECO:0000256" key="2">
    <source>
        <dbReference type="ARBA" id="ARBA00022490"/>
    </source>
</evidence>
<dbReference type="GO" id="GO:0003743">
    <property type="term" value="F:translation initiation factor activity"/>
    <property type="evidence" value="ECO:0007669"/>
    <property type="project" value="UniProtKB-KW"/>
</dbReference>
<evidence type="ECO:0000256" key="3">
    <source>
        <dbReference type="ARBA" id="ARBA00022540"/>
    </source>
</evidence>
<keyword evidence="4" id="KW-0694">RNA-binding</keyword>
<evidence type="ECO:0000256" key="7">
    <source>
        <dbReference type="SAM" id="MobiDB-lite"/>
    </source>
</evidence>
<keyword evidence="6" id="KW-0175">Coiled coil</keyword>
<organism evidence="9 10">
    <name type="scientific">Strongyloides papillosus</name>
    <name type="common">Intestinal threadworm</name>
    <dbReference type="NCBI Taxonomy" id="174720"/>
    <lineage>
        <taxon>Eukaryota</taxon>
        <taxon>Metazoa</taxon>
        <taxon>Ecdysozoa</taxon>
        <taxon>Nematoda</taxon>
        <taxon>Chromadorea</taxon>
        <taxon>Rhabditida</taxon>
        <taxon>Tylenchina</taxon>
        <taxon>Panagrolaimomorpha</taxon>
        <taxon>Strongyloidoidea</taxon>
        <taxon>Strongyloididae</taxon>
        <taxon>Strongyloides</taxon>
    </lineage>
</organism>
<evidence type="ECO:0000313" key="10">
    <source>
        <dbReference type="WBParaSite" id="SPAL_0000024500.1"/>
    </source>
</evidence>
<dbReference type="AlphaFoldDB" id="A0A0N5B2D8"/>
<dbReference type="GO" id="GO:0002188">
    <property type="term" value="P:translation reinitiation"/>
    <property type="evidence" value="ECO:0007669"/>
    <property type="project" value="TreeGrafter"/>
</dbReference>
<dbReference type="FunFam" id="4.10.860.10:FF:000001">
    <property type="entry name" value="Eukaryotic translation initiation factor 3 subunit A"/>
    <property type="match status" value="1"/>
</dbReference>
<evidence type="ECO:0000256" key="6">
    <source>
        <dbReference type="SAM" id="Coils"/>
    </source>
</evidence>
<feature type="compositionally biased region" description="Polar residues" evidence="7">
    <location>
        <begin position="1019"/>
        <end position="1053"/>
    </location>
</feature>
<evidence type="ECO:0000256" key="1">
    <source>
        <dbReference type="ARBA" id="ARBA00004496"/>
    </source>
</evidence>
<dbReference type="Gene3D" id="1.25.40.860">
    <property type="match status" value="1"/>
</dbReference>
<sequence>MGVGQYQKPETALQRAMEFISVGKERDGLDTLHDVMKDRRQKTWTSTIEQIMLKHVELCVNLRNSSYAKDALFHYKALSQQTSITSFEMVLRKFLETAESKTSDAQKSSIERVEEIDDLDLVSTPENLLLSVVSGAVTQDRMDRAVLSPWLRFLWDSYRNCLDMLRNNQMFEQLYHEVARSSFNFCLKYQRRTEFRKLCETLRLHLSQIVKNQLQNNSSIKLNNIESLQLMQETRSIQLDTAIKMELWQEAYKSAEDLHGMMQLSKDIDKKMVKPVSYANYYDKLALIFWQGGNTLFHAAALMQKFAFKDVKKSLNNEDHVDQANKVLLAVMSIPNDADKPGMLSRLLDFTEQFHTNVRTLSSLLRLQTVPTRSGLINDVTRMNILSFAHPVVRNMYEKMEFDFSPLELAEVITKGMNQLSQLNKNDFDQYQSTVNCVAATKIFKQISLLYDCINIDKLKRLIPFYNQFELERFIVDICKQRFVRARIDHRGKSITFIRNDESLCGDYDPIDQAFFNAGCEKPNEFNIRNVLGYFFSDIRSTWLAIERDIRKVHAEDVYKHQLRSYLNSRDRIQKEIMKRKETIENYKETKELVKQERARKAAEAAKIKKEKETADEMKKLEVANRIREAERRELEAKENQEKIRLYQLNQIKENPLYKQIIKEKGEEAFASLNPEEIMREHRQRMENEERTLSMKKKNQEKKFDHTVRALHALERPHLDSLVKGFNQEAADLFAVAEAKRVQKAVADHEAEVAAYNLVESSLGEIEKFCNNVFEKHKDEYEREMAQWEAEVKAREARIAEERLQQRIRDRQEKERLAREEEERKRKEEERQKQLEAENERSRQLALEKQKQKEKTIADADENWRRRPVESNDAPKTISPVPKVNDRKSIPRSNPFGNAKPVEIKRSIPLSDNSPVGVPKRTETGNRGHIFNRNQPPKIDADADDNWRRGPAPSSSTNTAPRSGVNEQQQPPSQQQPNNTDNEGWSINSNKRMSSGRQENTQTSNAYRPPHKQIDSNRRSNQPYGNNTNTRNAGPNRNRNNQSNTGSDASSWR</sequence>
<dbReference type="PANTHER" id="PTHR14005">
    <property type="entry name" value="EUKARYOTIC TRANSLATION INITIATION FACTOR 3, THETA SUBUNIT"/>
    <property type="match status" value="1"/>
</dbReference>
<dbReference type="Pfam" id="PF22591">
    <property type="entry name" value="eIF3a_PCI_TPR-like"/>
    <property type="match status" value="1"/>
</dbReference>
<keyword evidence="2" id="KW-0963">Cytoplasm</keyword>
<dbReference type="InterPro" id="IPR000717">
    <property type="entry name" value="PCI_dom"/>
</dbReference>
<protein>
    <submittedName>
        <fullName evidence="10">Eukaryotic translation initiation factor 3 subunit A</fullName>
    </submittedName>
</protein>
<evidence type="ECO:0000256" key="4">
    <source>
        <dbReference type="ARBA" id="ARBA00022884"/>
    </source>
</evidence>
<keyword evidence="3" id="KW-0396">Initiation factor</keyword>
<feature type="compositionally biased region" description="Polar residues" evidence="7">
    <location>
        <begin position="953"/>
        <end position="967"/>
    </location>
</feature>
<keyword evidence="9" id="KW-1185">Reference proteome</keyword>
<dbReference type="PROSITE" id="PS50250">
    <property type="entry name" value="PCI"/>
    <property type="match status" value="1"/>
</dbReference>
<dbReference type="Proteomes" id="UP000046392">
    <property type="component" value="Unplaced"/>
</dbReference>
<dbReference type="WBParaSite" id="SPAL_0000024500.1">
    <property type="protein sequence ID" value="SPAL_0000024500.1"/>
    <property type="gene ID" value="SPAL_0000024500"/>
</dbReference>
<feature type="compositionally biased region" description="Low complexity" evidence="7">
    <location>
        <begin position="968"/>
        <end position="977"/>
    </location>
</feature>
<evidence type="ECO:0000259" key="8">
    <source>
        <dbReference type="PROSITE" id="PS50250"/>
    </source>
</evidence>
<dbReference type="Gene3D" id="4.10.860.10">
    <property type="entry name" value="UVR domain"/>
    <property type="match status" value="1"/>
</dbReference>
<feature type="region of interest" description="Disordered" evidence="7">
    <location>
        <begin position="813"/>
        <end position="1053"/>
    </location>
</feature>
<comment type="subcellular location">
    <subcellularLocation>
        <location evidence="1">Cytoplasm</location>
    </subcellularLocation>
</comment>
<feature type="domain" description="PCI" evidence="8">
    <location>
        <begin position="320"/>
        <end position="502"/>
    </location>
</feature>
<dbReference type="InterPro" id="IPR027512">
    <property type="entry name" value="EIF3A"/>
</dbReference>
<dbReference type="InterPro" id="IPR054711">
    <property type="entry name" value="eIF3a_PCI_TPR-like"/>
</dbReference>
<name>A0A0N5B2D8_STREA</name>
<reference evidence="10" key="1">
    <citation type="submission" date="2017-02" db="UniProtKB">
        <authorList>
            <consortium name="WormBaseParasite"/>
        </authorList>
    </citation>
    <scope>IDENTIFICATION</scope>
</reference>
<feature type="compositionally biased region" description="Polar residues" evidence="7">
    <location>
        <begin position="978"/>
        <end position="1006"/>
    </location>
</feature>
<feature type="compositionally biased region" description="Basic and acidic residues" evidence="7">
    <location>
        <begin position="813"/>
        <end position="870"/>
    </location>
</feature>
<keyword evidence="5" id="KW-0648">Protein biosynthesis</keyword>
<dbReference type="GO" id="GO:0043614">
    <property type="term" value="C:multi-eIF complex"/>
    <property type="evidence" value="ECO:0007669"/>
    <property type="project" value="TreeGrafter"/>
</dbReference>
<dbReference type="GO" id="GO:0003729">
    <property type="term" value="F:mRNA binding"/>
    <property type="evidence" value="ECO:0007669"/>
    <property type="project" value="TreeGrafter"/>
</dbReference>
<dbReference type="GO" id="GO:0071541">
    <property type="term" value="C:eukaryotic translation initiation factor 3 complex, eIF3m"/>
    <property type="evidence" value="ECO:0007669"/>
    <property type="project" value="TreeGrafter"/>
</dbReference>